<reference evidence="4 5" key="1">
    <citation type="journal article" date="2016" name="Proc. Natl. Acad. Sci. U.S.A.">
        <title>Comparative genomics of biotechnologically important yeasts.</title>
        <authorList>
            <person name="Riley R."/>
            <person name="Haridas S."/>
            <person name="Wolfe K.H."/>
            <person name="Lopes M.R."/>
            <person name="Hittinger C.T."/>
            <person name="Goeker M."/>
            <person name="Salamov A.A."/>
            <person name="Wisecaver J.H."/>
            <person name="Long T.M."/>
            <person name="Calvey C.H."/>
            <person name="Aerts A.L."/>
            <person name="Barry K.W."/>
            <person name="Choi C."/>
            <person name="Clum A."/>
            <person name="Coughlan A.Y."/>
            <person name="Deshpande S."/>
            <person name="Douglass A.P."/>
            <person name="Hanson S.J."/>
            <person name="Klenk H.-P."/>
            <person name="LaButti K.M."/>
            <person name="Lapidus A."/>
            <person name="Lindquist E.A."/>
            <person name="Lipzen A.M."/>
            <person name="Meier-Kolthoff J.P."/>
            <person name="Ohm R.A."/>
            <person name="Otillar R.P."/>
            <person name="Pangilinan J.L."/>
            <person name="Peng Y."/>
            <person name="Rokas A."/>
            <person name="Rosa C.A."/>
            <person name="Scheuner C."/>
            <person name="Sibirny A.A."/>
            <person name="Slot J.C."/>
            <person name="Stielow J.B."/>
            <person name="Sun H."/>
            <person name="Kurtzman C.P."/>
            <person name="Blackwell M."/>
            <person name="Grigoriev I.V."/>
            <person name="Jeffries T.W."/>
        </authorList>
    </citation>
    <scope>NUCLEOTIDE SEQUENCE [LARGE SCALE GENOMIC DNA]</scope>
    <source>
        <strain evidence="5">ATCC 58044 / CBS 1984 / NCYC 433 / NRRL Y-366-8</strain>
    </source>
</reference>
<dbReference type="GO" id="GO:0036503">
    <property type="term" value="P:ERAD pathway"/>
    <property type="evidence" value="ECO:0007669"/>
    <property type="project" value="EnsemblFungi"/>
</dbReference>
<feature type="compositionally biased region" description="Basic and acidic residues" evidence="1">
    <location>
        <begin position="293"/>
        <end position="304"/>
    </location>
</feature>
<dbReference type="GO" id="GO:0005977">
    <property type="term" value="P:glycogen metabolic process"/>
    <property type="evidence" value="ECO:0007669"/>
    <property type="project" value="EnsemblFungi"/>
</dbReference>
<dbReference type="SMART" id="SM00166">
    <property type="entry name" value="UBX"/>
    <property type="match status" value="1"/>
</dbReference>
<dbReference type="GO" id="GO:0034727">
    <property type="term" value="P:piecemeal microautophagy of the nucleus"/>
    <property type="evidence" value="ECO:0007669"/>
    <property type="project" value="EnsemblFungi"/>
</dbReference>
<dbReference type="GO" id="GO:0043130">
    <property type="term" value="F:ubiquitin binding"/>
    <property type="evidence" value="ECO:0007669"/>
    <property type="project" value="TreeGrafter"/>
</dbReference>
<dbReference type="GO" id="GO:0030437">
    <property type="term" value="P:ascospore formation"/>
    <property type="evidence" value="ECO:0007669"/>
    <property type="project" value="EnsemblFungi"/>
</dbReference>
<gene>
    <name evidence="4" type="ORF">WICANDRAFT_82850</name>
</gene>
<sequence>MSDNTELISQFAELTQSPTSVAEVLLSRNNWDLQEALDDFYNGGIQRSEAPQRSESQTPVPSEPSSGRAATPSSRPTGSSSNKPKMKTFQDLVNSDGKDEDDEQNFFAGGGRGSGLEVENPSDPQNLVQDLLRKAQAGEGHPDRMNEDSSSSEPSKPKFTGTGYSLGSSEVPSKVVGASRSNQPKKLEKAEREITFWKDGFQVGDGKLFRYDDPANATYLAELNSGRAPLSLLNVEYGQDVDVNVIKKLDEEYKPPKRKIGGFHGSGQRLGSPVSTDYKPPQSTSPAPVPTQEKQEPAKPKDEGSGDTQVQIRLADGRRVVRRVESSGPVSQLYDYVTSETSSSKPFILSHAFPVKPIEDKTQSIKEAGLVNAVVVQRWV</sequence>
<dbReference type="STRING" id="683960.A0A1E3PCL7"/>
<feature type="compositionally biased region" description="Polar residues" evidence="1">
    <location>
        <begin position="71"/>
        <end position="83"/>
    </location>
</feature>
<dbReference type="InterPro" id="IPR029071">
    <property type="entry name" value="Ubiquitin-like_domsf"/>
</dbReference>
<feature type="compositionally biased region" description="Low complexity" evidence="1">
    <location>
        <begin position="148"/>
        <end position="158"/>
    </location>
</feature>
<dbReference type="InterPro" id="IPR001012">
    <property type="entry name" value="UBX_dom"/>
</dbReference>
<dbReference type="GO" id="GO:0007030">
    <property type="term" value="P:Golgi organization"/>
    <property type="evidence" value="ECO:0007669"/>
    <property type="project" value="TreeGrafter"/>
</dbReference>
<feature type="compositionally biased region" description="Polar residues" evidence="1">
    <location>
        <begin position="49"/>
        <end position="65"/>
    </location>
</feature>
<feature type="domain" description="SEP" evidence="3">
    <location>
        <begin position="189"/>
        <end position="254"/>
    </location>
</feature>
<dbReference type="OrthoDB" id="25887at2759"/>
<keyword evidence="5" id="KW-1185">Reference proteome</keyword>
<evidence type="ECO:0000259" key="3">
    <source>
        <dbReference type="PROSITE" id="PS51399"/>
    </source>
</evidence>
<evidence type="ECO:0008006" key="6">
    <source>
        <dbReference type="Google" id="ProtNLM"/>
    </source>
</evidence>
<protein>
    <recommendedName>
        <fullName evidence="6">UBX domain-containing protein 1</fullName>
    </recommendedName>
</protein>
<dbReference type="GO" id="GO:0031134">
    <property type="term" value="P:sister chromatid biorientation"/>
    <property type="evidence" value="ECO:0007669"/>
    <property type="project" value="EnsemblFungi"/>
</dbReference>
<dbReference type="SMART" id="SM00553">
    <property type="entry name" value="SEP"/>
    <property type="match status" value="1"/>
</dbReference>
<dbReference type="GO" id="GO:0043161">
    <property type="term" value="P:proteasome-mediated ubiquitin-dependent protein catabolic process"/>
    <property type="evidence" value="ECO:0007669"/>
    <property type="project" value="EnsemblFungi"/>
</dbReference>
<dbReference type="GO" id="GO:0061025">
    <property type="term" value="P:membrane fusion"/>
    <property type="evidence" value="ECO:0007669"/>
    <property type="project" value="TreeGrafter"/>
</dbReference>
<evidence type="ECO:0000259" key="2">
    <source>
        <dbReference type="PROSITE" id="PS50033"/>
    </source>
</evidence>
<evidence type="ECO:0000256" key="1">
    <source>
        <dbReference type="SAM" id="MobiDB-lite"/>
    </source>
</evidence>
<dbReference type="GO" id="GO:0000045">
    <property type="term" value="P:autophagosome assembly"/>
    <property type="evidence" value="ECO:0007669"/>
    <property type="project" value="EnsemblFungi"/>
</dbReference>
<dbReference type="InterPro" id="IPR036241">
    <property type="entry name" value="NSFL1C_SEP_dom_sf"/>
</dbReference>
<organism evidence="4 5">
    <name type="scientific">Wickerhamomyces anomalus (strain ATCC 58044 / CBS 1984 / NCYC 433 / NRRL Y-366-8)</name>
    <name type="common">Yeast</name>
    <name type="synonym">Hansenula anomala</name>
    <dbReference type="NCBI Taxonomy" id="683960"/>
    <lineage>
        <taxon>Eukaryota</taxon>
        <taxon>Fungi</taxon>
        <taxon>Dikarya</taxon>
        <taxon>Ascomycota</taxon>
        <taxon>Saccharomycotina</taxon>
        <taxon>Saccharomycetes</taxon>
        <taxon>Phaffomycetales</taxon>
        <taxon>Wickerhamomycetaceae</taxon>
        <taxon>Wickerhamomyces</taxon>
    </lineage>
</organism>
<dbReference type="InterPro" id="IPR012989">
    <property type="entry name" value="SEP_domain"/>
</dbReference>
<dbReference type="Pfam" id="PF08059">
    <property type="entry name" value="SEP"/>
    <property type="match status" value="1"/>
</dbReference>
<dbReference type="PROSITE" id="PS51399">
    <property type="entry name" value="SEP"/>
    <property type="match status" value="1"/>
</dbReference>
<dbReference type="Gene3D" id="3.30.420.210">
    <property type="entry name" value="SEP domain"/>
    <property type="match status" value="1"/>
</dbReference>
<name>A0A1E3PCL7_WICAA</name>
<dbReference type="EMBL" id="KV454208">
    <property type="protein sequence ID" value="ODQ62954.1"/>
    <property type="molecule type" value="Genomic_DNA"/>
</dbReference>
<dbReference type="GO" id="GO:0005829">
    <property type="term" value="C:cytosol"/>
    <property type="evidence" value="ECO:0007669"/>
    <property type="project" value="TreeGrafter"/>
</dbReference>
<dbReference type="PROSITE" id="PS50033">
    <property type="entry name" value="UBX"/>
    <property type="match status" value="1"/>
</dbReference>
<dbReference type="GeneID" id="30202698"/>
<dbReference type="GO" id="GO:0005634">
    <property type="term" value="C:nucleus"/>
    <property type="evidence" value="ECO:0007669"/>
    <property type="project" value="TreeGrafter"/>
</dbReference>
<dbReference type="Gene3D" id="3.10.20.90">
    <property type="entry name" value="Phosphatidylinositol 3-kinase Catalytic Subunit, Chain A, domain 1"/>
    <property type="match status" value="1"/>
</dbReference>
<proteinExistence type="predicted"/>
<dbReference type="SUPFAM" id="SSF54236">
    <property type="entry name" value="Ubiquitin-like"/>
    <property type="match status" value="1"/>
</dbReference>
<dbReference type="AlphaFoldDB" id="A0A1E3PCL7"/>
<feature type="region of interest" description="Disordered" evidence="1">
    <location>
        <begin position="42"/>
        <end position="188"/>
    </location>
</feature>
<dbReference type="RefSeq" id="XP_019042161.1">
    <property type="nucleotide sequence ID" value="XM_019185452.1"/>
</dbReference>
<dbReference type="InterPro" id="IPR009060">
    <property type="entry name" value="UBA-like_sf"/>
</dbReference>
<feature type="domain" description="UBX" evidence="2">
    <location>
        <begin position="303"/>
        <end position="378"/>
    </location>
</feature>
<dbReference type="CDD" id="cd01770">
    <property type="entry name" value="UBX_UBXN2"/>
    <property type="match status" value="1"/>
</dbReference>
<dbReference type="CDD" id="cd14352">
    <property type="entry name" value="UBA_DCN1"/>
    <property type="match status" value="1"/>
</dbReference>
<feature type="compositionally biased region" description="Polar residues" evidence="1">
    <location>
        <begin position="162"/>
        <end position="171"/>
    </location>
</feature>
<dbReference type="Proteomes" id="UP000094112">
    <property type="component" value="Unassembled WGS sequence"/>
</dbReference>
<dbReference type="GO" id="GO:0036435">
    <property type="term" value="F:K48-linked polyubiquitin modification-dependent protein binding"/>
    <property type="evidence" value="ECO:0007669"/>
    <property type="project" value="EnsemblFungi"/>
</dbReference>
<dbReference type="GO" id="GO:0019888">
    <property type="term" value="F:protein phosphatase regulator activity"/>
    <property type="evidence" value="ECO:0007669"/>
    <property type="project" value="EnsemblFungi"/>
</dbReference>
<accession>A0A1E3PCL7</accession>
<dbReference type="PANTHER" id="PTHR23333">
    <property type="entry name" value="UBX DOMAIN CONTAINING PROTEIN"/>
    <property type="match status" value="1"/>
</dbReference>
<feature type="region of interest" description="Disordered" evidence="1">
    <location>
        <begin position="255"/>
        <end position="309"/>
    </location>
</feature>
<evidence type="ECO:0000313" key="5">
    <source>
        <dbReference type="Proteomes" id="UP000094112"/>
    </source>
</evidence>
<dbReference type="GO" id="GO:0031468">
    <property type="term" value="P:nuclear membrane reassembly"/>
    <property type="evidence" value="ECO:0007669"/>
    <property type="project" value="TreeGrafter"/>
</dbReference>
<dbReference type="Pfam" id="PF14555">
    <property type="entry name" value="UBA_4"/>
    <property type="match status" value="1"/>
</dbReference>
<dbReference type="SUPFAM" id="SSF102848">
    <property type="entry name" value="NSFL1 (p97 ATPase) cofactor p47, SEP domain"/>
    <property type="match status" value="1"/>
</dbReference>
<dbReference type="PANTHER" id="PTHR23333:SF20">
    <property type="entry name" value="NSFL1 COFACTOR P47"/>
    <property type="match status" value="1"/>
</dbReference>
<dbReference type="FunFam" id="3.30.420.210:FF:000002">
    <property type="entry name" value="UBX domain-containing protein 1"/>
    <property type="match status" value="1"/>
</dbReference>
<evidence type="ECO:0000313" key="4">
    <source>
        <dbReference type="EMBL" id="ODQ62954.1"/>
    </source>
</evidence>
<dbReference type="Pfam" id="PF00789">
    <property type="entry name" value="UBX"/>
    <property type="match status" value="1"/>
</dbReference>
<dbReference type="Gene3D" id="1.10.8.10">
    <property type="entry name" value="DNA helicase RuvA subunit, C-terminal domain"/>
    <property type="match status" value="1"/>
</dbReference>
<dbReference type="SUPFAM" id="SSF46934">
    <property type="entry name" value="UBA-like"/>
    <property type="match status" value="1"/>
</dbReference>